<dbReference type="AlphaFoldDB" id="I0Z8R1"/>
<feature type="compositionally biased region" description="Acidic residues" evidence="1">
    <location>
        <begin position="105"/>
        <end position="115"/>
    </location>
</feature>
<organism evidence="2 3">
    <name type="scientific">Coccomyxa subellipsoidea (strain C-169)</name>
    <name type="common">Green microalga</name>
    <dbReference type="NCBI Taxonomy" id="574566"/>
    <lineage>
        <taxon>Eukaryota</taxon>
        <taxon>Viridiplantae</taxon>
        <taxon>Chlorophyta</taxon>
        <taxon>core chlorophytes</taxon>
        <taxon>Trebouxiophyceae</taxon>
        <taxon>Trebouxiophyceae incertae sedis</taxon>
        <taxon>Coccomyxaceae</taxon>
        <taxon>Coccomyxa</taxon>
        <taxon>Coccomyxa subellipsoidea</taxon>
    </lineage>
</organism>
<keyword evidence="3" id="KW-1185">Reference proteome</keyword>
<dbReference type="EMBL" id="AGSI01000001">
    <property type="protein sequence ID" value="EIE27030.1"/>
    <property type="molecule type" value="Genomic_DNA"/>
</dbReference>
<evidence type="ECO:0000313" key="3">
    <source>
        <dbReference type="Proteomes" id="UP000007264"/>
    </source>
</evidence>
<dbReference type="GeneID" id="17045873"/>
<gene>
    <name evidence="2" type="ORF">COCSUDRAFT_55057</name>
</gene>
<dbReference type="RefSeq" id="XP_005651574.1">
    <property type="nucleotide sequence ID" value="XM_005651517.1"/>
</dbReference>
<evidence type="ECO:0000256" key="1">
    <source>
        <dbReference type="SAM" id="MobiDB-lite"/>
    </source>
</evidence>
<dbReference type="Proteomes" id="UP000007264">
    <property type="component" value="Unassembled WGS sequence"/>
</dbReference>
<evidence type="ECO:0000313" key="2">
    <source>
        <dbReference type="EMBL" id="EIE27030.1"/>
    </source>
</evidence>
<feature type="region of interest" description="Disordered" evidence="1">
    <location>
        <begin position="1"/>
        <end position="277"/>
    </location>
</feature>
<accession>I0Z8R1</accession>
<name>I0Z8R1_COCSC</name>
<feature type="compositionally biased region" description="Low complexity" evidence="1">
    <location>
        <begin position="11"/>
        <end position="23"/>
    </location>
</feature>
<reference evidence="2 3" key="1">
    <citation type="journal article" date="2012" name="Genome Biol.">
        <title>The genome of the polar eukaryotic microalga coccomyxa subellipsoidea reveals traits of cold adaptation.</title>
        <authorList>
            <person name="Blanc G."/>
            <person name="Agarkova I."/>
            <person name="Grimwood J."/>
            <person name="Kuo A."/>
            <person name="Brueggeman A."/>
            <person name="Dunigan D."/>
            <person name="Gurnon J."/>
            <person name="Ladunga I."/>
            <person name="Lindquist E."/>
            <person name="Lucas S."/>
            <person name="Pangilinan J."/>
            <person name="Proschold T."/>
            <person name="Salamov A."/>
            <person name="Schmutz J."/>
            <person name="Weeks D."/>
            <person name="Yamada T."/>
            <person name="Claverie J.M."/>
            <person name="Grigoriev I."/>
            <person name="Van Etten J."/>
            <person name="Lomsadze A."/>
            <person name="Borodovsky M."/>
        </authorList>
    </citation>
    <scope>NUCLEOTIDE SEQUENCE [LARGE SCALE GENOMIC DNA]</scope>
    <source>
        <strain evidence="2 3">C-169</strain>
    </source>
</reference>
<feature type="compositionally biased region" description="Basic residues" evidence="1">
    <location>
        <begin position="210"/>
        <end position="219"/>
    </location>
</feature>
<feature type="compositionally biased region" description="Basic residues" evidence="1">
    <location>
        <begin position="84"/>
        <end position="94"/>
    </location>
</feature>
<feature type="compositionally biased region" description="Acidic residues" evidence="1">
    <location>
        <begin position="188"/>
        <end position="204"/>
    </location>
</feature>
<dbReference type="KEGG" id="csl:COCSUDRAFT_55057"/>
<feature type="compositionally biased region" description="Basic residues" evidence="1">
    <location>
        <begin position="124"/>
        <end position="134"/>
    </location>
</feature>
<feature type="compositionally biased region" description="Basic and acidic residues" evidence="1">
    <location>
        <begin position="36"/>
        <end position="62"/>
    </location>
</feature>
<protein>
    <submittedName>
        <fullName evidence="2">Uncharacterized protein</fullName>
    </submittedName>
</protein>
<feature type="compositionally biased region" description="Acidic residues" evidence="1">
    <location>
        <begin position="144"/>
        <end position="163"/>
    </location>
</feature>
<feature type="compositionally biased region" description="Basic residues" evidence="1">
    <location>
        <begin position="229"/>
        <end position="238"/>
    </location>
</feature>
<sequence>MGKGGSKAIGKAQNATKATNAAAEVKKQSGSKPKNTAKELELEKLVKKREQASKTQRSKIDNDNEGAASDAEPDLQGKDLLGRAKGKPVARKGRQSSAAKGASCAEDDVAMDECDGSGMDYVKQGKKGVKKSAAHGKACAAQESAEDEADDTDDDAEDPDAGEGDSSAQHEEGSEDSDSNSLGGCSSDSDDGDNDDDDDSDEEEPPSHVRAGRKAKGKAPSKQPELRLNRKKIKKGHQGRHELLAAIKSLFEEKSEKKGRKKSTNEEQSTLTPDQRKDIVRYCKEHLAKRSMYPSHAELEKAAKKLAKGEDEKSASFRRAVKKVVSTAMTKQVRGETSKAVKAARTKYYG</sequence>
<proteinExistence type="predicted"/>
<comment type="caution">
    <text evidence="2">The sequence shown here is derived from an EMBL/GenBank/DDBJ whole genome shotgun (WGS) entry which is preliminary data.</text>
</comment>